<evidence type="ECO:0000256" key="1">
    <source>
        <dbReference type="SAM" id="MobiDB-lite"/>
    </source>
</evidence>
<keyword evidence="3" id="KW-1185">Reference proteome</keyword>
<protein>
    <submittedName>
        <fullName evidence="2">Uncharacterized protein</fullName>
    </submittedName>
</protein>
<dbReference type="RefSeq" id="XP_043008957.1">
    <property type="nucleotide sequence ID" value="XM_043153673.1"/>
</dbReference>
<organism evidence="2 3">
    <name type="scientific">Marasmius oreades</name>
    <name type="common">fairy-ring Marasmius</name>
    <dbReference type="NCBI Taxonomy" id="181124"/>
    <lineage>
        <taxon>Eukaryota</taxon>
        <taxon>Fungi</taxon>
        <taxon>Dikarya</taxon>
        <taxon>Basidiomycota</taxon>
        <taxon>Agaricomycotina</taxon>
        <taxon>Agaricomycetes</taxon>
        <taxon>Agaricomycetidae</taxon>
        <taxon>Agaricales</taxon>
        <taxon>Marasmiineae</taxon>
        <taxon>Marasmiaceae</taxon>
        <taxon>Marasmius</taxon>
    </lineage>
</organism>
<reference evidence="2" key="1">
    <citation type="journal article" date="2021" name="Genome Biol. Evol.">
        <title>The assembled and annotated genome of the fairy-ring fungus Marasmius oreades.</title>
        <authorList>
            <person name="Hiltunen M."/>
            <person name="Ament-Velasquez S.L."/>
            <person name="Johannesson H."/>
        </authorList>
    </citation>
    <scope>NUCLEOTIDE SEQUENCE</scope>
    <source>
        <strain evidence="2">03SP1</strain>
    </source>
</reference>
<dbReference type="GeneID" id="66077915"/>
<comment type="caution">
    <text evidence="2">The sequence shown here is derived from an EMBL/GenBank/DDBJ whole genome shotgun (WGS) entry which is preliminary data.</text>
</comment>
<evidence type="ECO:0000313" key="2">
    <source>
        <dbReference type="EMBL" id="KAG7092487.1"/>
    </source>
</evidence>
<dbReference type="AlphaFoldDB" id="A0A9P7RZC7"/>
<dbReference type="EMBL" id="CM032185">
    <property type="protein sequence ID" value="KAG7092487.1"/>
    <property type="molecule type" value="Genomic_DNA"/>
</dbReference>
<gene>
    <name evidence="2" type="ORF">E1B28_008839</name>
</gene>
<sequence length="94" mass="10450">MKPFSLSLNKSKSASTPTLKKPVTFGSLDDDEPIDVAPTSSAADQNVSANKRFLAQNAALNTKAMQKRMEKELKVDETVYDYDAVRMLKQRNGR</sequence>
<feature type="compositionally biased region" description="Polar residues" evidence="1">
    <location>
        <begin position="1"/>
        <end position="18"/>
    </location>
</feature>
<evidence type="ECO:0000313" key="3">
    <source>
        <dbReference type="Proteomes" id="UP001049176"/>
    </source>
</evidence>
<accession>A0A9P7RZC7</accession>
<dbReference type="OrthoDB" id="446635at2759"/>
<feature type="region of interest" description="Disordered" evidence="1">
    <location>
        <begin position="1"/>
        <end position="43"/>
    </location>
</feature>
<name>A0A9P7RZC7_9AGAR</name>
<dbReference type="KEGG" id="more:E1B28_008839"/>
<dbReference type="Proteomes" id="UP001049176">
    <property type="component" value="Chromosome 5"/>
</dbReference>
<proteinExistence type="predicted"/>